<evidence type="ECO:0000259" key="8">
    <source>
        <dbReference type="PROSITE" id="PS52029"/>
    </source>
</evidence>
<dbReference type="GO" id="GO:0008360">
    <property type="term" value="P:regulation of cell shape"/>
    <property type="evidence" value="ECO:0007669"/>
    <property type="project" value="UniProtKB-UniRule"/>
</dbReference>
<comment type="similarity">
    <text evidence="2">Belongs to the YkuD family.</text>
</comment>
<dbReference type="InterPro" id="IPR005490">
    <property type="entry name" value="LD_TPept_cat_dom"/>
</dbReference>
<feature type="domain" description="L,D-TPase catalytic" evidence="8">
    <location>
        <begin position="364"/>
        <end position="535"/>
    </location>
</feature>
<sequence length="612" mass="67473">MGMIMKKNHLHALVIAISVLGLGFTVPAGGFAAPVKQKQKQRPKQAAASMAAYKADRIVTIDFSAIDPQKSAAIPVPDKQADVQQKPGLWPFFAKSTVSAEQNIATTLIRFYSNNPALLWSGAGGITPRTRNVLAALAKAGEDGLKPQEYLPALPDDSLEGEDRIQALVDFDVRLSARLLRYVQDAGAGRLVANRLTRFHDLPRHGIDLDAALALLAGADNPADVLARYQPQSSWYAALKRELAGLEKKPEDSLPLIVPGKAIRPGDSHPQFPQMVTMMKNRLSGKDMEKFSAVLAGYENAATYDVRLKPFVQAYQKSAGKVADGVIGRATMAALQGMSHGQRRAQVLYAMERLRWLPHDFSPRYVFINTPAYQAQYFEAGKEKLMMKVVVGSAHNQTSFFYDTISQVVFNPYWGVPQSIVRKEMVPHIQADPSYLARRGYEIYDRRGRRIAANSVNWQSVAARGGVNIRQRPGAGNALGELKILFPNKHDIYLHDTPAKGAFSRDMRAISHGCVRLADPRAMAAAVMGTDTKALARYFGRNERVIKVNEPLPVYLGYFTAWPDAVTGKIAYYDDVYGWDKAMATADAVIERSRAAEKQEQQASSVMKVESL</sequence>
<dbReference type="Proteomes" id="UP000188912">
    <property type="component" value="Chromosome"/>
</dbReference>
<keyword evidence="5 7" id="KW-0573">Peptidoglycan synthesis</keyword>
<evidence type="ECO:0000313" key="10">
    <source>
        <dbReference type="Proteomes" id="UP000188912"/>
    </source>
</evidence>
<reference evidence="9 10" key="2">
    <citation type="journal article" date="2016" name="Sci. Rep.">
        <title>The genome of Rhizobiales bacteria in predatory ants reveals urease gene functions but no genes for nitrogen fixation.</title>
        <authorList>
            <person name="Neuvonen M.M."/>
            <person name="Tamarit D."/>
            <person name="Naslund K."/>
            <person name="Liebig J."/>
            <person name="Feldhaar H."/>
            <person name="Moran N.A."/>
            <person name="Guy L."/>
            <person name="Andersson S.G."/>
        </authorList>
    </citation>
    <scope>NUCLEOTIDE SEQUENCE [LARGE SCALE GENOMIC DNA]</scope>
    <source>
        <strain evidence="9 10">Hsal</strain>
    </source>
</reference>
<dbReference type="Gene3D" id="2.40.440.10">
    <property type="entry name" value="L,D-transpeptidase catalytic domain-like"/>
    <property type="match status" value="1"/>
</dbReference>
<proteinExistence type="inferred from homology"/>
<evidence type="ECO:0000256" key="5">
    <source>
        <dbReference type="ARBA" id="ARBA00022984"/>
    </source>
</evidence>
<evidence type="ECO:0000256" key="3">
    <source>
        <dbReference type="ARBA" id="ARBA00022679"/>
    </source>
</evidence>
<dbReference type="GO" id="GO:0071555">
    <property type="term" value="P:cell wall organization"/>
    <property type="evidence" value="ECO:0007669"/>
    <property type="project" value="UniProtKB-UniRule"/>
</dbReference>
<accession>A0A1U9JTX4</accession>
<dbReference type="PROSITE" id="PS52029">
    <property type="entry name" value="LD_TPASE"/>
    <property type="match status" value="1"/>
</dbReference>
<dbReference type="CDD" id="cd16913">
    <property type="entry name" value="YkuD_like"/>
    <property type="match status" value="1"/>
</dbReference>
<dbReference type="Pfam" id="PF20142">
    <property type="entry name" value="Scaffold"/>
    <property type="match status" value="1"/>
</dbReference>
<organism evidence="9 10">
    <name type="scientific">Candidatus Tokpelaia hoelldobleri</name>
    <dbReference type="NCBI Taxonomy" id="1902579"/>
    <lineage>
        <taxon>Bacteria</taxon>
        <taxon>Pseudomonadati</taxon>
        <taxon>Pseudomonadota</taxon>
        <taxon>Alphaproteobacteria</taxon>
        <taxon>Hyphomicrobiales</taxon>
        <taxon>Candidatus Tokpelaia</taxon>
    </lineage>
</organism>
<keyword evidence="3" id="KW-0808">Transferase</keyword>
<keyword evidence="4 7" id="KW-0133">Cell shape</keyword>
<dbReference type="AlphaFoldDB" id="A0A1U9JTX4"/>
<dbReference type="InterPro" id="IPR038063">
    <property type="entry name" value="Transpep_catalytic_dom"/>
</dbReference>
<evidence type="ECO:0000256" key="4">
    <source>
        <dbReference type="ARBA" id="ARBA00022960"/>
    </source>
</evidence>
<evidence type="ECO:0000256" key="6">
    <source>
        <dbReference type="ARBA" id="ARBA00023316"/>
    </source>
</evidence>
<name>A0A1U9JTX4_9HYPH</name>
<dbReference type="PANTHER" id="PTHR41533">
    <property type="entry name" value="L,D-TRANSPEPTIDASE HI_1667-RELATED"/>
    <property type="match status" value="1"/>
</dbReference>
<keyword evidence="10" id="KW-1185">Reference proteome</keyword>
<dbReference type="KEGG" id="thd:BHV28_05980"/>
<evidence type="ECO:0000256" key="2">
    <source>
        <dbReference type="ARBA" id="ARBA00005992"/>
    </source>
</evidence>
<dbReference type="Pfam" id="PF03734">
    <property type="entry name" value="YkuD"/>
    <property type="match status" value="1"/>
</dbReference>
<dbReference type="EMBL" id="CP017315">
    <property type="protein sequence ID" value="AQS41303.1"/>
    <property type="molecule type" value="Genomic_DNA"/>
</dbReference>
<dbReference type="PANTHER" id="PTHR41533:SF2">
    <property type="entry name" value="BLR7131 PROTEIN"/>
    <property type="match status" value="1"/>
</dbReference>
<dbReference type="InterPro" id="IPR052905">
    <property type="entry name" value="LD-transpeptidase_YkuD-like"/>
</dbReference>
<feature type="active site" description="Nucleophile" evidence="7">
    <location>
        <position position="514"/>
    </location>
</feature>
<comment type="pathway">
    <text evidence="1 7">Cell wall biogenesis; peptidoglycan biosynthesis.</text>
</comment>
<dbReference type="GO" id="GO:0016740">
    <property type="term" value="F:transferase activity"/>
    <property type="evidence" value="ECO:0007669"/>
    <property type="project" value="UniProtKB-KW"/>
</dbReference>
<dbReference type="InterPro" id="IPR045380">
    <property type="entry name" value="LD_TPept_scaffold_dom"/>
</dbReference>
<dbReference type="GO" id="GO:0009252">
    <property type="term" value="P:peptidoglycan biosynthetic process"/>
    <property type="evidence" value="ECO:0007669"/>
    <property type="project" value="UniProtKB-UniPathway"/>
</dbReference>
<evidence type="ECO:0000256" key="1">
    <source>
        <dbReference type="ARBA" id="ARBA00004752"/>
    </source>
</evidence>
<evidence type="ECO:0000256" key="7">
    <source>
        <dbReference type="PROSITE-ProRule" id="PRU01373"/>
    </source>
</evidence>
<protein>
    <submittedName>
        <fullName evidence="9">Peptidoglycan-binding domain-containing protein</fullName>
    </submittedName>
</protein>
<gene>
    <name evidence="9" type="ORF">BHV28_05980</name>
</gene>
<reference evidence="9 10" key="1">
    <citation type="journal article" date="2010" name="Science">
        <title>Genomic comparison of the ants Camponotus floridanus and Harpegnathos saltator.</title>
        <authorList>
            <person name="Bonasio R."/>
            <person name="Zhang G."/>
            <person name="Ye C."/>
            <person name="Mutti N.S."/>
            <person name="Fang X."/>
            <person name="Qin N."/>
            <person name="Donahue G."/>
            <person name="Yang P."/>
            <person name="Li Q."/>
            <person name="Li C."/>
            <person name="Zhang P."/>
            <person name="Huang Z."/>
            <person name="Berger S.L."/>
            <person name="Reinberg D."/>
            <person name="Wang J."/>
            <person name="Liebig J."/>
        </authorList>
    </citation>
    <scope>NUCLEOTIDE SEQUENCE [LARGE SCALE GENOMIC DNA]</scope>
    <source>
        <strain evidence="9 10">Hsal</strain>
    </source>
</reference>
<evidence type="ECO:0000313" key="9">
    <source>
        <dbReference type="EMBL" id="AQS41303.1"/>
    </source>
</evidence>
<feature type="active site" description="Proton donor/acceptor" evidence="7">
    <location>
        <position position="495"/>
    </location>
</feature>
<dbReference type="STRING" id="1902579.BHV28_05980"/>
<keyword evidence="6 7" id="KW-0961">Cell wall biogenesis/degradation</keyword>
<dbReference type="SUPFAM" id="SSF141523">
    <property type="entry name" value="L,D-transpeptidase catalytic domain-like"/>
    <property type="match status" value="1"/>
</dbReference>
<dbReference type="GO" id="GO:0004180">
    <property type="term" value="F:carboxypeptidase activity"/>
    <property type="evidence" value="ECO:0007669"/>
    <property type="project" value="UniProtKB-ARBA"/>
</dbReference>
<dbReference type="UniPathway" id="UPA00219"/>